<dbReference type="GO" id="GO:0005975">
    <property type="term" value="P:carbohydrate metabolic process"/>
    <property type="evidence" value="ECO:0007669"/>
    <property type="project" value="InterPro"/>
</dbReference>
<feature type="region of interest" description="Disordered" evidence="2">
    <location>
        <begin position="139"/>
        <end position="173"/>
    </location>
</feature>
<dbReference type="EMBL" id="WTXG01000080">
    <property type="protein sequence ID" value="KAI0294126.1"/>
    <property type="molecule type" value="Genomic_DNA"/>
</dbReference>
<keyword evidence="3" id="KW-0812">Transmembrane</keyword>
<keyword evidence="3" id="KW-1133">Transmembrane helix</keyword>
<dbReference type="InterPro" id="IPR000757">
    <property type="entry name" value="Beta-glucanase-like"/>
</dbReference>
<comment type="caution">
    <text evidence="5">The sequence shown here is derived from an EMBL/GenBank/DDBJ whole genome shotgun (WGS) entry which is preliminary data.</text>
</comment>
<comment type="similarity">
    <text evidence="1">Belongs to the glycosyl hydrolase 16 family.</text>
</comment>
<feature type="region of interest" description="Disordered" evidence="2">
    <location>
        <begin position="1"/>
        <end position="89"/>
    </location>
</feature>
<dbReference type="Proteomes" id="UP001203297">
    <property type="component" value="Unassembled WGS sequence"/>
</dbReference>
<dbReference type="Pfam" id="PF00722">
    <property type="entry name" value="Glyco_hydro_16"/>
    <property type="match status" value="1"/>
</dbReference>
<evidence type="ECO:0000313" key="6">
    <source>
        <dbReference type="Proteomes" id="UP001203297"/>
    </source>
</evidence>
<evidence type="ECO:0000259" key="4">
    <source>
        <dbReference type="PROSITE" id="PS51762"/>
    </source>
</evidence>
<dbReference type="Gene3D" id="2.60.120.200">
    <property type="match status" value="1"/>
</dbReference>
<dbReference type="InterPro" id="IPR013320">
    <property type="entry name" value="ConA-like_dom_sf"/>
</dbReference>
<dbReference type="CDD" id="cd08024">
    <property type="entry name" value="GH16_CCF"/>
    <property type="match status" value="1"/>
</dbReference>
<dbReference type="AlphaFoldDB" id="A0AAD4LXM2"/>
<name>A0AAD4LXM2_9AGAM</name>
<evidence type="ECO:0000256" key="3">
    <source>
        <dbReference type="SAM" id="Phobius"/>
    </source>
</evidence>
<gene>
    <name evidence="5" type="ORF">B0F90DRAFT_1758755</name>
</gene>
<keyword evidence="6" id="KW-1185">Reference proteome</keyword>
<reference evidence="5" key="1">
    <citation type="journal article" date="2022" name="New Phytol.">
        <title>Evolutionary transition to the ectomycorrhizal habit in the genomes of a hyperdiverse lineage of mushroom-forming fungi.</title>
        <authorList>
            <person name="Looney B."/>
            <person name="Miyauchi S."/>
            <person name="Morin E."/>
            <person name="Drula E."/>
            <person name="Courty P.E."/>
            <person name="Kohler A."/>
            <person name="Kuo A."/>
            <person name="LaButti K."/>
            <person name="Pangilinan J."/>
            <person name="Lipzen A."/>
            <person name="Riley R."/>
            <person name="Andreopoulos W."/>
            <person name="He G."/>
            <person name="Johnson J."/>
            <person name="Nolan M."/>
            <person name="Tritt A."/>
            <person name="Barry K.W."/>
            <person name="Grigoriev I.V."/>
            <person name="Nagy L.G."/>
            <person name="Hibbett D."/>
            <person name="Henrissat B."/>
            <person name="Matheny P.B."/>
            <person name="Labbe J."/>
            <person name="Martin F.M."/>
        </authorList>
    </citation>
    <scope>NUCLEOTIDE SEQUENCE</scope>
    <source>
        <strain evidence="5">BPL690</strain>
    </source>
</reference>
<feature type="compositionally biased region" description="Low complexity" evidence="2">
    <location>
        <begin position="1"/>
        <end position="17"/>
    </location>
</feature>
<evidence type="ECO:0000313" key="5">
    <source>
        <dbReference type="EMBL" id="KAI0294126.1"/>
    </source>
</evidence>
<organism evidence="5 6">
    <name type="scientific">Multifurca ochricompacta</name>
    <dbReference type="NCBI Taxonomy" id="376703"/>
    <lineage>
        <taxon>Eukaryota</taxon>
        <taxon>Fungi</taxon>
        <taxon>Dikarya</taxon>
        <taxon>Basidiomycota</taxon>
        <taxon>Agaricomycotina</taxon>
        <taxon>Agaricomycetes</taxon>
        <taxon>Russulales</taxon>
        <taxon>Russulaceae</taxon>
        <taxon>Multifurca</taxon>
    </lineage>
</organism>
<protein>
    <submittedName>
        <fullName evidence="5">Concanavalin A-like lectin/glucanase domain-containing protein</fullName>
    </submittedName>
</protein>
<accession>A0AAD4LXM2</accession>
<dbReference type="PANTHER" id="PTHR10963">
    <property type="entry name" value="GLYCOSYL HYDROLASE-RELATED"/>
    <property type="match status" value="1"/>
</dbReference>
<sequence>MSSSPSNSPSSSPVVSPQEKLTPPRPFFLEHSGPSEHEGNAPRPSRLPRGSISGHLRPQDRQGSSISITPSGATTPANPFSTPTMEAANPFSPPASVISFSLGDAAATGFGDAQHRMSAQSSVANSAVDLQPRQSTIPREAFSSPRPRPTTGIYPAGHQAARSRPNRRKRPASTMLSGEIMKPWVGKKDKAARISYFLTYSMLLVGIIASALRCYYGWRNVPLLGRTCLVLEDNFSGNDLDTNIWMREADMGGFGNGEFEMTTTSSNNSFIRNGQLYLLPTLTSDAIGKNAIFDGYTFNLTGCTNTNLTACGAVSNSTSGSVINPVMSARISTKGKRSIRYGRVEVRAKLPRGDWMWPAIWMLPENNTYGPWPLSGEIDIMEARGNSPAYPAQGINYVRGSLNWGPLTWLNAVSKTYGWWTMRRKTYADDFHTYAVEWTEDFMRIYVDDRLKHMLDLRFNIPFFQRGKFPASVANASQEIILPNPWVGRGNSAPFDQPFYLILDVAIGGTNGWFPDGAGDKPWLNGAINAMQLFAQAQDKWSKTWPKSEDERAMRIDWVKMWELC</sequence>
<feature type="domain" description="GH16" evidence="4">
    <location>
        <begin position="216"/>
        <end position="565"/>
    </location>
</feature>
<proteinExistence type="inferred from homology"/>
<evidence type="ECO:0000256" key="1">
    <source>
        <dbReference type="ARBA" id="ARBA00006865"/>
    </source>
</evidence>
<dbReference type="PROSITE" id="PS51762">
    <property type="entry name" value="GH16_2"/>
    <property type="match status" value="1"/>
</dbReference>
<dbReference type="InterPro" id="IPR050546">
    <property type="entry name" value="Glycosyl_Hydrlase_16"/>
</dbReference>
<dbReference type="PANTHER" id="PTHR10963:SF55">
    <property type="entry name" value="GLYCOSIDE HYDROLASE FAMILY 16 PROTEIN"/>
    <property type="match status" value="1"/>
</dbReference>
<dbReference type="GO" id="GO:0004553">
    <property type="term" value="F:hydrolase activity, hydrolyzing O-glycosyl compounds"/>
    <property type="evidence" value="ECO:0007669"/>
    <property type="project" value="InterPro"/>
</dbReference>
<feature type="transmembrane region" description="Helical" evidence="3">
    <location>
        <begin position="197"/>
        <end position="218"/>
    </location>
</feature>
<evidence type="ECO:0000256" key="2">
    <source>
        <dbReference type="SAM" id="MobiDB-lite"/>
    </source>
</evidence>
<keyword evidence="3" id="KW-0472">Membrane</keyword>
<dbReference type="SUPFAM" id="SSF49899">
    <property type="entry name" value="Concanavalin A-like lectins/glucanases"/>
    <property type="match status" value="1"/>
</dbReference>
<feature type="compositionally biased region" description="Polar residues" evidence="2">
    <location>
        <begin position="61"/>
        <end position="84"/>
    </location>
</feature>